<feature type="transmembrane region" description="Helical" evidence="6">
    <location>
        <begin position="67"/>
        <end position="86"/>
    </location>
</feature>
<dbReference type="NCBIfam" id="TIGR01494">
    <property type="entry name" value="ATPase_P-type"/>
    <property type="match status" value="1"/>
</dbReference>
<evidence type="ECO:0000259" key="7">
    <source>
        <dbReference type="Pfam" id="PF00689"/>
    </source>
</evidence>
<feature type="domain" description="Cation-transporting P-type ATPase C-terminal" evidence="7">
    <location>
        <begin position="90"/>
        <end position="258"/>
    </location>
</feature>
<evidence type="ECO:0000313" key="8">
    <source>
        <dbReference type="EMBL" id="GAL25776.1"/>
    </source>
</evidence>
<dbReference type="Pfam" id="PF00689">
    <property type="entry name" value="Cation_ATPase_C"/>
    <property type="match status" value="1"/>
</dbReference>
<comment type="subcellular location">
    <subcellularLocation>
        <location evidence="1">Cell membrane</location>
        <topology evidence="1">Multi-pass membrane protein</topology>
    </subcellularLocation>
</comment>
<evidence type="ECO:0000256" key="2">
    <source>
        <dbReference type="ARBA" id="ARBA00022475"/>
    </source>
</evidence>
<dbReference type="Gene3D" id="1.20.1110.10">
    <property type="entry name" value="Calcium-transporting ATPase, transmembrane domain"/>
    <property type="match status" value="1"/>
</dbReference>
<dbReference type="InterPro" id="IPR023298">
    <property type="entry name" value="ATPase_P-typ_TM_dom_sf"/>
</dbReference>
<dbReference type="InterPro" id="IPR023214">
    <property type="entry name" value="HAD_sf"/>
</dbReference>
<dbReference type="InterPro" id="IPR036412">
    <property type="entry name" value="HAD-like_sf"/>
</dbReference>
<name>A0ABQ0JAK0_9VIBR</name>
<evidence type="ECO:0000256" key="6">
    <source>
        <dbReference type="SAM" id="Phobius"/>
    </source>
</evidence>
<dbReference type="PRINTS" id="PR00119">
    <property type="entry name" value="CATATPASE"/>
</dbReference>
<dbReference type="InterPro" id="IPR006068">
    <property type="entry name" value="ATPase_P-typ_cation-transptr_C"/>
</dbReference>
<feature type="transmembrane region" description="Helical" evidence="6">
    <location>
        <begin position="92"/>
        <end position="112"/>
    </location>
</feature>
<feature type="transmembrane region" description="Helical" evidence="6">
    <location>
        <begin position="207"/>
        <end position="230"/>
    </location>
</feature>
<keyword evidence="3 6" id="KW-0812">Transmembrane</keyword>
<comment type="caution">
    <text evidence="8">The sequence shown here is derived from an EMBL/GenBank/DDBJ whole genome shotgun (WGS) entry which is preliminary data.</text>
</comment>
<keyword evidence="2" id="KW-1003">Cell membrane</keyword>
<keyword evidence="5 6" id="KW-0472">Membrane</keyword>
<proteinExistence type="predicted"/>
<sequence length="266" mass="28964">MTGDGVNDAPALKRADIGVAMGITGTSVAKDSGDMILLDDNFSTIVKAVRQGRQIFDNLRKFMRQALTANVAEVSVILFAFLAMGPETILPLTPLMILWVNLVSDGLPALALGMEPEEDDLMERKPRKRNEPFFSDGLGLRIVTRGLALGALSFLSFAMALNNGYSAEYAQTVAFLVLIFAQLWHLFDSRTFTTLYRKNPFTNKYLLGAIVLSGSLSLSVVYTSLGQFVFGTEALALNHLGYIVMASGALIFLLSAVKELTKTKLL</sequence>
<dbReference type="SUPFAM" id="SSF81665">
    <property type="entry name" value="Calcium ATPase, transmembrane domain M"/>
    <property type="match status" value="1"/>
</dbReference>
<gene>
    <name evidence="8" type="ORF">JCM19239_4263</name>
</gene>
<accession>A0ABQ0JAK0</accession>
<dbReference type="InterPro" id="IPR050510">
    <property type="entry name" value="Cation_transp_ATPase_P-type"/>
</dbReference>
<evidence type="ECO:0000256" key="4">
    <source>
        <dbReference type="ARBA" id="ARBA00022989"/>
    </source>
</evidence>
<dbReference type="EMBL" id="BBMS01000012">
    <property type="protein sequence ID" value="GAL25776.1"/>
    <property type="molecule type" value="Genomic_DNA"/>
</dbReference>
<feature type="transmembrane region" description="Helical" evidence="6">
    <location>
        <begin position="236"/>
        <end position="257"/>
    </location>
</feature>
<dbReference type="PANTHER" id="PTHR43294">
    <property type="entry name" value="SODIUM/POTASSIUM-TRANSPORTING ATPASE SUBUNIT ALPHA"/>
    <property type="match status" value="1"/>
</dbReference>
<keyword evidence="4 6" id="KW-1133">Transmembrane helix</keyword>
<feature type="transmembrane region" description="Helical" evidence="6">
    <location>
        <begin position="133"/>
        <end position="157"/>
    </location>
</feature>
<evidence type="ECO:0000313" key="9">
    <source>
        <dbReference type="Proteomes" id="UP000029223"/>
    </source>
</evidence>
<evidence type="ECO:0000256" key="1">
    <source>
        <dbReference type="ARBA" id="ARBA00004651"/>
    </source>
</evidence>
<protein>
    <submittedName>
        <fullName evidence="8">Copper-translocating P-type ATPase</fullName>
    </submittedName>
</protein>
<dbReference type="Proteomes" id="UP000029223">
    <property type="component" value="Unassembled WGS sequence"/>
</dbReference>
<reference evidence="9" key="2">
    <citation type="submission" date="2014-09" db="EMBL/GenBank/DDBJ databases">
        <authorList>
            <consortium name="NBRP consortium"/>
            <person name="Sawabe T."/>
            <person name="Meirelles P."/>
            <person name="Nakanishi M."/>
            <person name="Sayaka M."/>
            <person name="Hattori M."/>
            <person name="Ohkuma M."/>
        </authorList>
    </citation>
    <scope>NUCLEOTIDE SEQUENCE [LARGE SCALE GENOMIC DNA]</scope>
    <source>
        <strain evidence="9">JCM 19239</strain>
    </source>
</reference>
<feature type="transmembrane region" description="Helical" evidence="6">
    <location>
        <begin position="169"/>
        <end position="187"/>
    </location>
</feature>
<keyword evidence="9" id="KW-1185">Reference proteome</keyword>
<dbReference type="InterPro" id="IPR001757">
    <property type="entry name" value="P_typ_ATPase"/>
</dbReference>
<dbReference type="SUPFAM" id="SSF56784">
    <property type="entry name" value="HAD-like"/>
    <property type="match status" value="1"/>
</dbReference>
<reference evidence="9" key="1">
    <citation type="submission" date="2014-09" db="EMBL/GenBank/DDBJ databases">
        <title>Vibrio variabilis JCM 19239. (C206) whole genome shotgun sequence.</title>
        <authorList>
            <person name="Sawabe T."/>
            <person name="Meirelles P."/>
            <person name="Nakanishi M."/>
            <person name="Sayaka M."/>
            <person name="Hattori M."/>
            <person name="Ohkuma M."/>
        </authorList>
    </citation>
    <scope>NUCLEOTIDE SEQUENCE [LARGE SCALE GENOMIC DNA]</scope>
    <source>
        <strain evidence="9">JCM 19239</strain>
    </source>
</reference>
<evidence type="ECO:0000256" key="5">
    <source>
        <dbReference type="ARBA" id="ARBA00023136"/>
    </source>
</evidence>
<dbReference type="PRINTS" id="PR00120">
    <property type="entry name" value="HATPASE"/>
</dbReference>
<evidence type="ECO:0000256" key="3">
    <source>
        <dbReference type="ARBA" id="ARBA00022692"/>
    </source>
</evidence>
<dbReference type="Gene3D" id="3.40.50.1000">
    <property type="entry name" value="HAD superfamily/HAD-like"/>
    <property type="match status" value="1"/>
</dbReference>
<organism evidence="8 9">
    <name type="scientific">Vibrio variabilis</name>
    <dbReference type="NCBI Taxonomy" id="990271"/>
    <lineage>
        <taxon>Bacteria</taxon>
        <taxon>Pseudomonadati</taxon>
        <taxon>Pseudomonadota</taxon>
        <taxon>Gammaproteobacteria</taxon>
        <taxon>Vibrionales</taxon>
        <taxon>Vibrionaceae</taxon>
        <taxon>Vibrio</taxon>
    </lineage>
</organism>
<dbReference type="PANTHER" id="PTHR43294:SF21">
    <property type="entry name" value="CATION TRANSPORTING ATPASE"/>
    <property type="match status" value="1"/>
</dbReference>